<name>A0ABV2DM99_9HYPH</name>
<dbReference type="SUPFAM" id="SSF55811">
    <property type="entry name" value="Nudix"/>
    <property type="match status" value="1"/>
</dbReference>
<comment type="caution">
    <text evidence="2">The sequence shown here is derived from an EMBL/GenBank/DDBJ whole genome shotgun (WGS) entry which is preliminary data.</text>
</comment>
<dbReference type="PROSITE" id="PS51462">
    <property type="entry name" value="NUDIX"/>
    <property type="match status" value="1"/>
</dbReference>
<gene>
    <name evidence="2" type="ORF">ABVQ20_30040</name>
</gene>
<organism evidence="2 3">
    <name type="scientific">Mesorhizobium shangrilense</name>
    <dbReference type="NCBI Taxonomy" id="460060"/>
    <lineage>
        <taxon>Bacteria</taxon>
        <taxon>Pseudomonadati</taxon>
        <taxon>Pseudomonadota</taxon>
        <taxon>Alphaproteobacteria</taxon>
        <taxon>Hyphomicrobiales</taxon>
        <taxon>Phyllobacteriaceae</taxon>
        <taxon>Mesorhizobium</taxon>
    </lineage>
</organism>
<reference evidence="2 3" key="1">
    <citation type="submission" date="2024-06" db="EMBL/GenBank/DDBJ databases">
        <authorList>
            <person name="Kim D.-U."/>
        </authorList>
    </citation>
    <scope>NUCLEOTIDE SEQUENCE [LARGE SCALE GENOMIC DNA]</scope>
    <source>
        <strain evidence="2 3">KACC15460</strain>
    </source>
</reference>
<evidence type="ECO:0000259" key="1">
    <source>
        <dbReference type="PROSITE" id="PS51462"/>
    </source>
</evidence>
<proteinExistence type="predicted"/>
<dbReference type="Gene3D" id="3.90.79.10">
    <property type="entry name" value="Nucleoside Triphosphate Pyrophosphohydrolase"/>
    <property type="match status" value="1"/>
</dbReference>
<feature type="domain" description="Nudix hydrolase" evidence="1">
    <location>
        <begin position="1"/>
        <end position="99"/>
    </location>
</feature>
<evidence type="ECO:0000313" key="3">
    <source>
        <dbReference type="Proteomes" id="UP001548832"/>
    </source>
</evidence>
<dbReference type="InterPro" id="IPR000086">
    <property type="entry name" value="NUDIX_hydrolase_dom"/>
</dbReference>
<protein>
    <submittedName>
        <fullName evidence="2">NUDIX domain-containing protein</fullName>
    </submittedName>
</protein>
<evidence type="ECO:0000313" key="2">
    <source>
        <dbReference type="EMBL" id="MET2831207.1"/>
    </source>
</evidence>
<dbReference type="RefSeq" id="WP_354463317.1">
    <property type="nucleotide sequence ID" value="NZ_JBEWSZ010000003.1"/>
</dbReference>
<dbReference type="Proteomes" id="UP001548832">
    <property type="component" value="Unassembled WGS sequence"/>
</dbReference>
<sequence length="114" mass="12795">MSNTCCDHPLRGEAALAAPHRRLEEEMGFDWDCGQPGSFIGRVEPGLIEHEIDYLFVAVCNEIPVPNQAEVSDWTYVPPPTLSRCLSENPSEFTAWLPYAFAHVRNHLSVVTQL</sequence>
<dbReference type="InterPro" id="IPR015797">
    <property type="entry name" value="NUDIX_hydrolase-like_dom_sf"/>
</dbReference>
<accession>A0ABV2DM99</accession>
<dbReference type="Pfam" id="PF00293">
    <property type="entry name" value="NUDIX"/>
    <property type="match status" value="1"/>
</dbReference>
<keyword evidence="3" id="KW-1185">Reference proteome</keyword>
<dbReference type="EMBL" id="JBEWSZ010000003">
    <property type="protein sequence ID" value="MET2831207.1"/>
    <property type="molecule type" value="Genomic_DNA"/>
</dbReference>